<dbReference type="Gene3D" id="3.30.420.40">
    <property type="match status" value="2"/>
</dbReference>
<evidence type="ECO:0000313" key="2">
    <source>
        <dbReference type="Proteomes" id="UP001255050"/>
    </source>
</evidence>
<evidence type="ECO:0000313" key="1">
    <source>
        <dbReference type="EMBL" id="MDR5603328.1"/>
    </source>
</evidence>
<sequence length="113" mass="12728">MSLEIYFLALQQNRLDYAGITIQDIDLIVEESTLNTKYKSEDLIRIGSRKIPDYIPKVKISYHLAHAYSVIGPSPFQEMGVVVMDGQGSNLDDCKDITSDSLPKEFKNLSKNS</sequence>
<reference evidence="1 2" key="1">
    <citation type="submission" date="2023-08" db="EMBL/GenBank/DDBJ databases">
        <title>Whole genome sequencing of Staphylococcus coagulans NN-2474.</title>
        <authorList>
            <person name="Kropotov V.S."/>
            <person name="Boriskina E.V."/>
            <person name="Gordinskaya N.A."/>
            <person name="Shkurkina I.S."/>
            <person name="Kryazhev D.V."/>
            <person name="Alekseeva A.E."/>
            <person name="Makhova M.A."/>
        </authorList>
    </citation>
    <scope>NUCLEOTIDE SEQUENCE [LARGE SCALE GENOMIC DNA]</scope>
    <source>
        <strain evidence="1 2">NN-2474</strain>
    </source>
</reference>
<gene>
    <name evidence="1" type="ORF">RCO12_07740</name>
</gene>
<keyword evidence="2" id="KW-1185">Reference proteome</keyword>
<dbReference type="RefSeq" id="WP_309551425.1">
    <property type="nucleotide sequence ID" value="NZ_JAVJGV010000034.1"/>
</dbReference>
<accession>A0ABU1EZL5</accession>
<protein>
    <submittedName>
        <fullName evidence="1">Uncharacterized protein</fullName>
    </submittedName>
</protein>
<dbReference type="Proteomes" id="UP001255050">
    <property type="component" value="Unassembled WGS sequence"/>
</dbReference>
<organism evidence="1 2">
    <name type="scientific">Staphylococcus coagulans</name>
    <dbReference type="NCBI Taxonomy" id="74706"/>
    <lineage>
        <taxon>Bacteria</taxon>
        <taxon>Bacillati</taxon>
        <taxon>Bacillota</taxon>
        <taxon>Bacilli</taxon>
        <taxon>Bacillales</taxon>
        <taxon>Staphylococcaceae</taxon>
        <taxon>Staphylococcus</taxon>
    </lineage>
</organism>
<proteinExistence type="predicted"/>
<comment type="caution">
    <text evidence="1">The sequence shown here is derived from an EMBL/GenBank/DDBJ whole genome shotgun (WGS) entry which is preliminary data.</text>
</comment>
<name>A0ABU1EZL5_9STAP</name>
<dbReference type="EMBL" id="JAVJGV010000034">
    <property type="protein sequence ID" value="MDR5603328.1"/>
    <property type="molecule type" value="Genomic_DNA"/>
</dbReference>